<name>A0AAP9KPL0_9GAMM</name>
<evidence type="ECO:0000313" key="3">
    <source>
        <dbReference type="Proteomes" id="UP000424872"/>
    </source>
</evidence>
<evidence type="ECO:0000256" key="1">
    <source>
        <dbReference type="SAM" id="MobiDB-lite"/>
    </source>
</evidence>
<protein>
    <submittedName>
        <fullName evidence="2">Uncharacterized protein</fullName>
    </submittedName>
</protein>
<reference evidence="3" key="1">
    <citation type="submission" date="2017-11" db="EMBL/GenBank/DDBJ databases">
        <title>Genome sequence of Pantoea sp. MSR2.</title>
        <authorList>
            <person name="Nascimento F.X."/>
        </authorList>
    </citation>
    <scope>NUCLEOTIDE SEQUENCE [LARGE SCALE GENOMIC DNA]</scope>
    <source>
        <strain evidence="3">MSR2</strain>
    </source>
</reference>
<evidence type="ECO:0000313" key="2">
    <source>
        <dbReference type="EMBL" id="QGR07091.1"/>
    </source>
</evidence>
<accession>A0AAP9KPL0</accession>
<dbReference type="EMBL" id="CP024636">
    <property type="protein sequence ID" value="QGR07091.1"/>
    <property type="molecule type" value="Genomic_DNA"/>
</dbReference>
<proteinExistence type="predicted"/>
<sequence length="85" mass="9860">MVSPLTLTLSRKREREPIERVSISRKRERQPIERVSISRKRERQPIERIARLPLPHGRSNRSSILHVSLSLMGEGRGEGNLAQRN</sequence>
<organism evidence="2 3">
    <name type="scientific">Pantoea phytobeneficialis</name>
    <dbReference type="NCBI Taxonomy" id="2052056"/>
    <lineage>
        <taxon>Bacteria</taxon>
        <taxon>Pseudomonadati</taxon>
        <taxon>Pseudomonadota</taxon>
        <taxon>Gammaproteobacteria</taxon>
        <taxon>Enterobacterales</taxon>
        <taxon>Erwiniaceae</taxon>
        <taxon>Pantoea</taxon>
    </lineage>
</organism>
<feature type="region of interest" description="Disordered" evidence="1">
    <location>
        <begin position="22"/>
        <end position="41"/>
    </location>
</feature>
<gene>
    <name evidence="2" type="ORF">CTZ24_11930</name>
</gene>
<dbReference type="Proteomes" id="UP000424872">
    <property type="component" value="Chromosome"/>
</dbReference>
<dbReference type="AlphaFoldDB" id="A0AAP9KPL0"/>
<dbReference type="KEGG" id="ppho:CTZ24_11930"/>